<comment type="caution">
    <text evidence="1">The sequence shown here is derived from an EMBL/GenBank/DDBJ whole genome shotgun (WGS) entry which is preliminary data.</text>
</comment>
<evidence type="ECO:0000313" key="2">
    <source>
        <dbReference type="Proteomes" id="UP000237105"/>
    </source>
</evidence>
<protein>
    <submittedName>
        <fullName evidence="1">Uncharacterized protein</fullName>
    </submittedName>
</protein>
<reference evidence="2" key="1">
    <citation type="submission" date="2016-06" db="EMBL/GenBank/DDBJ databases">
        <title>Parallel loss of symbiosis genes in relatives of nitrogen-fixing non-legume Parasponia.</title>
        <authorList>
            <person name="Van Velzen R."/>
            <person name="Holmer R."/>
            <person name="Bu F."/>
            <person name="Rutten L."/>
            <person name="Van Zeijl A."/>
            <person name="Liu W."/>
            <person name="Santuari L."/>
            <person name="Cao Q."/>
            <person name="Sharma T."/>
            <person name="Shen D."/>
            <person name="Roswanjaya Y."/>
            <person name="Wardhani T."/>
            <person name="Kalhor M.S."/>
            <person name="Jansen J."/>
            <person name="Van den Hoogen J."/>
            <person name="Gungor B."/>
            <person name="Hartog M."/>
            <person name="Hontelez J."/>
            <person name="Verver J."/>
            <person name="Yang W.-C."/>
            <person name="Schijlen E."/>
            <person name="Repin R."/>
            <person name="Schilthuizen M."/>
            <person name="Schranz E."/>
            <person name="Heidstra R."/>
            <person name="Miyata K."/>
            <person name="Fedorova E."/>
            <person name="Kohlen W."/>
            <person name="Bisseling T."/>
            <person name="Smit S."/>
            <person name="Geurts R."/>
        </authorList>
    </citation>
    <scope>NUCLEOTIDE SEQUENCE [LARGE SCALE GENOMIC DNA]</scope>
    <source>
        <strain evidence="2">cv. WU1-14</strain>
    </source>
</reference>
<dbReference type="Proteomes" id="UP000237105">
    <property type="component" value="Unassembled WGS sequence"/>
</dbReference>
<sequence length="140" mass="15966">MNESLSAKFTIDKVLSLEPGEIGIGLNFSPTTGTFAALMKEHNVVITSATLNLGTPFNEVIALRGLLPLYVSVGSRLLFFDNTLDMIHSTLFLDGWIGMELLQFVFFDWNRVLRPKRLLWIDRFFCGKKDTKVYLNEFQK</sequence>
<name>A0A2P5B2B7_PARAD</name>
<keyword evidence="2" id="KW-1185">Reference proteome</keyword>
<dbReference type="OrthoDB" id="2013003at2759"/>
<dbReference type="PANTHER" id="PTHR44067:SF12">
    <property type="entry name" value="METHYLTRANSFERASE TYPE 11 DOMAIN-CONTAINING PROTEIN"/>
    <property type="match status" value="1"/>
</dbReference>
<proteinExistence type="predicted"/>
<dbReference type="STRING" id="3476.A0A2P5B2B7"/>
<gene>
    <name evidence="1" type="ORF">PanWU01x14_278010</name>
</gene>
<evidence type="ECO:0000313" key="1">
    <source>
        <dbReference type="EMBL" id="PON42905.1"/>
    </source>
</evidence>
<organism evidence="1 2">
    <name type="scientific">Parasponia andersonii</name>
    <name type="common">Sponia andersonii</name>
    <dbReference type="NCBI Taxonomy" id="3476"/>
    <lineage>
        <taxon>Eukaryota</taxon>
        <taxon>Viridiplantae</taxon>
        <taxon>Streptophyta</taxon>
        <taxon>Embryophyta</taxon>
        <taxon>Tracheophyta</taxon>
        <taxon>Spermatophyta</taxon>
        <taxon>Magnoliopsida</taxon>
        <taxon>eudicotyledons</taxon>
        <taxon>Gunneridae</taxon>
        <taxon>Pentapetalae</taxon>
        <taxon>rosids</taxon>
        <taxon>fabids</taxon>
        <taxon>Rosales</taxon>
        <taxon>Cannabaceae</taxon>
        <taxon>Parasponia</taxon>
    </lineage>
</organism>
<dbReference type="AlphaFoldDB" id="A0A2P5B2B7"/>
<accession>A0A2P5B2B7</accession>
<dbReference type="PANTHER" id="PTHR44067">
    <property type="entry name" value="S-ADENOSYL-L-METHIONINE-DEPENDENT METHYLTRANSFERASE SUPERFAMILY PROTEIN-RELATED"/>
    <property type="match status" value="1"/>
</dbReference>
<dbReference type="InterPro" id="IPR053223">
    <property type="entry name" value="Prob_Methyltransferase"/>
</dbReference>
<dbReference type="EMBL" id="JXTB01000380">
    <property type="protein sequence ID" value="PON42905.1"/>
    <property type="molecule type" value="Genomic_DNA"/>
</dbReference>